<sequence length="331" mass="35928">MKATVLVTGATGFIGSVLVSYLKEQACNVRIFLRPESDREKAARLGVDVVTGRYDNPADLRHALQGVDMVIHLAGVTKSLDEKGFYEGNVMPVEEMLKTVVETCPGLRRFVLVSSLAAAGPARSASPGVKEHDMPLPVSAYGRSKLEAEQVALRWKDRVALTIVRPPAVYGPGDKDVLQFFSALKKRVMLAAGDGRSQRFSLIYVDDLVKGIVLAATAPDACGETYFLTSSRGYSWAEVARVAQKALGIGWHVTLPLPKPVIRAVAAVSGAAGRITGRPSLLNPDKAEEMVQDFWVCSPLKAQRELGFSADTTLQDGVKATIEWYRKEGWL</sequence>
<dbReference type="InterPro" id="IPR051783">
    <property type="entry name" value="NAD(P)-dependent_oxidoreduct"/>
</dbReference>
<reference evidence="2" key="1">
    <citation type="journal article" date="2020" name="mSystems">
        <title>Genome- and Community-Level Interaction Insights into Carbon Utilization and Element Cycling Functions of Hydrothermarchaeota in Hydrothermal Sediment.</title>
        <authorList>
            <person name="Zhou Z."/>
            <person name="Liu Y."/>
            <person name="Xu W."/>
            <person name="Pan J."/>
            <person name="Luo Z.H."/>
            <person name="Li M."/>
        </authorList>
    </citation>
    <scope>NUCLEOTIDE SEQUENCE [LARGE SCALE GENOMIC DNA]</scope>
    <source>
        <strain evidence="2">SpSt-1181</strain>
    </source>
</reference>
<dbReference type="SUPFAM" id="SSF51735">
    <property type="entry name" value="NAD(P)-binding Rossmann-fold domains"/>
    <property type="match status" value="1"/>
</dbReference>
<dbReference type="GO" id="GO:0005737">
    <property type="term" value="C:cytoplasm"/>
    <property type="evidence" value="ECO:0007669"/>
    <property type="project" value="TreeGrafter"/>
</dbReference>
<comment type="caution">
    <text evidence="2">The sequence shown here is derived from an EMBL/GenBank/DDBJ whole genome shotgun (WGS) entry which is preliminary data.</text>
</comment>
<feature type="domain" description="NAD-dependent epimerase/dehydratase" evidence="1">
    <location>
        <begin position="5"/>
        <end position="223"/>
    </location>
</feature>
<dbReference type="InterPro" id="IPR036291">
    <property type="entry name" value="NAD(P)-bd_dom_sf"/>
</dbReference>
<dbReference type="EMBL" id="DSBW01000077">
    <property type="protein sequence ID" value="HED30756.1"/>
    <property type="molecule type" value="Genomic_DNA"/>
</dbReference>
<dbReference type="InterPro" id="IPR001509">
    <property type="entry name" value="Epimerase_deHydtase"/>
</dbReference>
<protein>
    <submittedName>
        <fullName evidence="2">NAD-dependent epimerase/dehydratase family protein</fullName>
    </submittedName>
</protein>
<evidence type="ECO:0000259" key="1">
    <source>
        <dbReference type="Pfam" id="PF01370"/>
    </source>
</evidence>
<accession>A0A831SN92</accession>
<name>A0A831SN92_PROAE</name>
<proteinExistence type="predicted"/>
<gene>
    <name evidence="2" type="ORF">ENN50_03500</name>
</gene>
<evidence type="ECO:0000313" key="2">
    <source>
        <dbReference type="EMBL" id="HED30756.1"/>
    </source>
</evidence>
<dbReference type="GO" id="GO:0004029">
    <property type="term" value="F:aldehyde dehydrogenase (NAD+) activity"/>
    <property type="evidence" value="ECO:0007669"/>
    <property type="project" value="TreeGrafter"/>
</dbReference>
<dbReference type="AlphaFoldDB" id="A0A831SN92"/>
<dbReference type="PANTHER" id="PTHR48079:SF6">
    <property type="entry name" value="NAD(P)-BINDING DOMAIN-CONTAINING PROTEIN-RELATED"/>
    <property type="match status" value="1"/>
</dbReference>
<organism evidence="2">
    <name type="scientific">Prosthecochloris aestuarii</name>
    <dbReference type="NCBI Taxonomy" id="1102"/>
    <lineage>
        <taxon>Bacteria</taxon>
        <taxon>Pseudomonadati</taxon>
        <taxon>Chlorobiota</taxon>
        <taxon>Chlorobiia</taxon>
        <taxon>Chlorobiales</taxon>
        <taxon>Chlorobiaceae</taxon>
        <taxon>Prosthecochloris</taxon>
    </lineage>
</organism>
<dbReference type="Gene3D" id="3.40.50.720">
    <property type="entry name" value="NAD(P)-binding Rossmann-like Domain"/>
    <property type="match status" value="1"/>
</dbReference>
<dbReference type="Proteomes" id="UP000886335">
    <property type="component" value="Unassembled WGS sequence"/>
</dbReference>
<dbReference type="PANTHER" id="PTHR48079">
    <property type="entry name" value="PROTEIN YEEZ"/>
    <property type="match status" value="1"/>
</dbReference>
<dbReference type="Pfam" id="PF01370">
    <property type="entry name" value="Epimerase"/>
    <property type="match status" value="1"/>
</dbReference>